<feature type="transmembrane region" description="Helical" evidence="1">
    <location>
        <begin position="250"/>
        <end position="272"/>
    </location>
</feature>
<dbReference type="EMBL" id="QFPW01000005">
    <property type="protein sequence ID" value="PZQ50188.1"/>
    <property type="molecule type" value="Genomic_DNA"/>
</dbReference>
<proteinExistence type="predicted"/>
<dbReference type="PANTHER" id="PTHR30354:SF7">
    <property type="entry name" value="BLL7963 PROTEIN"/>
    <property type="match status" value="1"/>
</dbReference>
<dbReference type="Proteomes" id="UP000249185">
    <property type="component" value="Unassembled WGS sequence"/>
</dbReference>
<evidence type="ECO:0000313" key="3">
    <source>
        <dbReference type="Proteomes" id="UP000249185"/>
    </source>
</evidence>
<reference evidence="2 3" key="1">
    <citation type="submission" date="2017-08" db="EMBL/GenBank/DDBJ databases">
        <title>Infants hospitalized years apart are colonized by the same room-sourced microbial strains.</title>
        <authorList>
            <person name="Brooks B."/>
            <person name="Olm M.R."/>
            <person name="Firek B.A."/>
            <person name="Baker R."/>
            <person name="Thomas B.C."/>
            <person name="Morowitz M.J."/>
            <person name="Banfield J.F."/>
        </authorList>
    </citation>
    <scope>NUCLEOTIDE SEQUENCE [LARGE SCALE GENOMIC DNA]</scope>
    <source>
        <strain evidence="2">S2_005_002_R2_34</strain>
    </source>
</reference>
<feature type="transmembrane region" description="Helical" evidence="1">
    <location>
        <begin position="292"/>
        <end position="313"/>
    </location>
</feature>
<dbReference type="GO" id="GO:0005886">
    <property type="term" value="C:plasma membrane"/>
    <property type="evidence" value="ECO:0007669"/>
    <property type="project" value="TreeGrafter"/>
</dbReference>
<organism evidence="2 3">
    <name type="scientific">Rhodovulum sulfidophilum</name>
    <name type="common">Rhodobacter sulfidophilus</name>
    <dbReference type="NCBI Taxonomy" id="35806"/>
    <lineage>
        <taxon>Bacteria</taxon>
        <taxon>Pseudomonadati</taxon>
        <taxon>Pseudomonadota</taxon>
        <taxon>Alphaproteobacteria</taxon>
        <taxon>Rhodobacterales</taxon>
        <taxon>Paracoccaceae</taxon>
        <taxon>Rhodovulum</taxon>
    </lineage>
</organism>
<keyword evidence="1" id="KW-0472">Membrane</keyword>
<dbReference type="AlphaFoldDB" id="A0A2W5NCG1"/>
<feature type="transmembrane region" description="Helical" evidence="1">
    <location>
        <begin position="49"/>
        <end position="71"/>
    </location>
</feature>
<accession>A0A2W5NCG1</accession>
<protein>
    <submittedName>
        <fullName evidence="2">Transporter</fullName>
    </submittedName>
</protein>
<sequence>MGLLGMVVSFGLLIFLAYRGWSVLIMAPAAALLAALASGEPLLANWTQTFMGSAAGFFAQFFPIFLLGALFGKLMEDTGSIAAISDYFTRRLGAERAILAVVVAGAIVTYGGVNLFVAFFFIAPMAQALFQAANIPKALMPATIWLGAATFTFSALPGSPAVQNAIPMPHFGTTPFAAPGLGLIATAVMACLGLLWLRHAEVAARRGGQGYVATAGAEADAVRIRELASTREFDPAEIERGAMAEAIPPAWSAFLPLGVVVVVNFAMSLLILPRLDFPFLAEPEWGSTSVAAVGGLWSVMVALIVAILVLLAVNGRRLPSLRDTMDAGLNASVLPIVTVGSLAGFGAVLASLPAASIISQAILSLPGDPLVPLAVSTSLLAGMTGSASAALTIVLDALGPTYAQMAELRGVSPDLLHRVAAISSGTLDTLPHSGALITLLSVCGVTHKESYRHIVMAGILPSLAALIVVMVLGGLFGSF</sequence>
<name>A0A2W5NCG1_RHOSU</name>
<feature type="transmembrane region" description="Helical" evidence="1">
    <location>
        <begin position="333"/>
        <end position="358"/>
    </location>
</feature>
<feature type="transmembrane region" description="Helical" evidence="1">
    <location>
        <begin position="370"/>
        <end position="395"/>
    </location>
</feature>
<dbReference type="PANTHER" id="PTHR30354">
    <property type="entry name" value="GNT FAMILY GLUCONATE TRANSPORTER"/>
    <property type="match status" value="1"/>
</dbReference>
<dbReference type="InterPro" id="IPR003474">
    <property type="entry name" value="Glcn_transporter"/>
</dbReference>
<dbReference type="GO" id="GO:0015128">
    <property type="term" value="F:gluconate transmembrane transporter activity"/>
    <property type="evidence" value="ECO:0007669"/>
    <property type="project" value="InterPro"/>
</dbReference>
<comment type="caution">
    <text evidence="2">The sequence shown here is derived from an EMBL/GenBank/DDBJ whole genome shotgun (WGS) entry which is preliminary data.</text>
</comment>
<feature type="transmembrane region" description="Helical" evidence="1">
    <location>
        <begin position="138"/>
        <end position="156"/>
    </location>
</feature>
<feature type="transmembrane region" description="Helical" evidence="1">
    <location>
        <begin position="454"/>
        <end position="476"/>
    </location>
</feature>
<keyword evidence="1" id="KW-0812">Transmembrane</keyword>
<dbReference type="Pfam" id="PF02447">
    <property type="entry name" value="GntP_permease"/>
    <property type="match status" value="1"/>
</dbReference>
<feature type="transmembrane region" description="Helical" evidence="1">
    <location>
        <begin position="12"/>
        <end position="37"/>
    </location>
</feature>
<feature type="transmembrane region" description="Helical" evidence="1">
    <location>
        <begin position="97"/>
        <end position="126"/>
    </location>
</feature>
<feature type="transmembrane region" description="Helical" evidence="1">
    <location>
        <begin position="176"/>
        <end position="197"/>
    </location>
</feature>
<keyword evidence="1" id="KW-1133">Transmembrane helix</keyword>
<evidence type="ECO:0000313" key="2">
    <source>
        <dbReference type="EMBL" id="PZQ50188.1"/>
    </source>
</evidence>
<evidence type="ECO:0000256" key="1">
    <source>
        <dbReference type="SAM" id="Phobius"/>
    </source>
</evidence>
<gene>
    <name evidence="2" type="ORF">DI556_08985</name>
</gene>